<dbReference type="Pfam" id="PF02836">
    <property type="entry name" value="Glyco_hydro_2_C"/>
    <property type="match status" value="1"/>
</dbReference>
<dbReference type="GO" id="GO:0005975">
    <property type="term" value="P:carbohydrate metabolic process"/>
    <property type="evidence" value="ECO:0007669"/>
    <property type="project" value="InterPro"/>
</dbReference>
<feature type="domain" description="Glycoside hydrolase family 2 immunoglobulin-like beta-sandwich" evidence="5">
    <location>
        <begin position="226"/>
        <end position="351"/>
    </location>
</feature>
<dbReference type="InterPro" id="IPR006103">
    <property type="entry name" value="Glyco_hydro_2_cat"/>
</dbReference>
<dbReference type="Pfam" id="PF00703">
    <property type="entry name" value="Glyco_hydro_2"/>
    <property type="match status" value="1"/>
</dbReference>
<dbReference type="RefSeq" id="WP_073003341.1">
    <property type="nucleotide sequence ID" value="NZ_FQUM01000013.1"/>
</dbReference>
<evidence type="ECO:0000259" key="7">
    <source>
        <dbReference type="Pfam" id="PF02837"/>
    </source>
</evidence>
<evidence type="ECO:0000256" key="4">
    <source>
        <dbReference type="SAM" id="SignalP"/>
    </source>
</evidence>
<dbReference type="InterPro" id="IPR017853">
    <property type="entry name" value="GH"/>
</dbReference>
<comment type="similarity">
    <text evidence="1">Belongs to the glycosyl hydrolase 2 family.</text>
</comment>
<keyword evidence="4" id="KW-0732">Signal</keyword>
<evidence type="ECO:0000256" key="1">
    <source>
        <dbReference type="ARBA" id="ARBA00007401"/>
    </source>
</evidence>
<dbReference type="InterPro" id="IPR051913">
    <property type="entry name" value="GH2_Domain-Containing"/>
</dbReference>
<feature type="domain" description="Glycoside hydrolase family 2 catalytic" evidence="6">
    <location>
        <begin position="354"/>
        <end position="511"/>
    </location>
</feature>
<feature type="domain" description="Glycosyl hydrolases family 2 sugar binding" evidence="7">
    <location>
        <begin position="46"/>
        <end position="224"/>
    </location>
</feature>
<dbReference type="Gene3D" id="2.60.40.10">
    <property type="entry name" value="Immunoglobulins"/>
    <property type="match status" value="1"/>
</dbReference>
<reference evidence="8 9" key="1">
    <citation type="submission" date="2016-11" db="EMBL/GenBank/DDBJ databases">
        <authorList>
            <person name="Jaros S."/>
            <person name="Januszkiewicz K."/>
            <person name="Wedrychowicz H."/>
        </authorList>
    </citation>
    <scope>NUCLEOTIDE SEQUENCE [LARGE SCALE GENOMIC DNA]</scope>
    <source>
        <strain evidence="8 9">DSM 26910</strain>
    </source>
</reference>
<sequence length="1116" mass="126698">MKKRLLLIALTLSTSVFSQTTFNRDFAPQEGLVKKVEKPFKDEICLNGSWQFMPIEVADDITLDEIKTPELPDIEGWETTPYKVPSPWNVNGFTNGKGGDFVAFPSYPREWNDVKAGWLKKTLTVPSSWTGNRFILHFEAVAGYAKVFVNGNEVGEHFDSFLPFNFDVTKFVEAGEELEVLVWIAHGSLLNDPGKYGRRNYVAGSFWGIYIAGIWQDVFLQKVPNVYVTDTYVKPWVSRDELELEITVKNTTTERIKFDINAVVKRWINKSGRSILETPELKWTLGETLLELDQSKHTIEPNSEYTYTLKTKVKGALDLWSPESPNLYGLVVSLKQRKEVIEKDYTRFGWRQFDIKGDVLTLNGEPFVVKGDSWHFMGVPQMTRRYAYAWYQMLLDGNANGLRLHAQIFPRFYLEMADEMGICVLDETAIWSSDGGPKIDSELYWKACKEHVKGLVLRDRNYPSVFGWSVCNETLPVTQHVFHAPQDLIDRNVQEINNWVAITREFDPTRTWISGDGETQAETDLPTVIGHYGGNGAMDKWSQEGKPWGIGETGMAYYGTPLQVSKINGDKAFESQLGRMEGLAGEAFDNISRQRSLNASYTSVFNLAWYGHKPLPIGLSDVSRAARLTDGVFFEKFVEGKPGYQPERLGPYTSTFNPGYDPALPLYEPWPLFEAVKAAFGPNYSSLVNRWKNKLNNTVFCNVGKIKESIAWLSAQENDSLKVKFEDLGVKFDMLNDNQIQLILIDGVNPPEITNDLIKKIRLGVRKGSSVLIWGACLKSEELIERLTKNEVSFYERTATSYLLKDNHPLLNGQSNRSLYFSEMTKNKISTLSIGGEWVQNSRVLLEACNTEWQEWNYQGEDVKTAQVIRNEREAKNPSSVIVFDRIGNGEIIVSTIDFFMLGNQARNLVRNVLSNLGGDFKGLGNNINAHALNNEYILENALFCGSFASASENILHVFERSPISEKEFIKVKIGTKTGSNFWDMASASENGIWDFKGMNLMHKENAVVYLSFWLYSPRSLTDLLIEPNIPRLDLHFGVDDALAFSVNGKVIKEYLRLGGMQEDQFVYEGVPLEKGWNHMLIKVGQGSADWKTKIRFSCTDVEFLKQIESKVNKQD</sequence>
<organism evidence="8 9">
    <name type="scientific">Mariniphaga anaerophila</name>
    <dbReference type="NCBI Taxonomy" id="1484053"/>
    <lineage>
        <taxon>Bacteria</taxon>
        <taxon>Pseudomonadati</taxon>
        <taxon>Bacteroidota</taxon>
        <taxon>Bacteroidia</taxon>
        <taxon>Marinilabiliales</taxon>
        <taxon>Prolixibacteraceae</taxon>
        <taxon>Mariniphaga</taxon>
    </lineage>
</organism>
<dbReference type="InterPro" id="IPR006104">
    <property type="entry name" value="Glyco_hydro_2_N"/>
</dbReference>
<gene>
    <name evidence="8" type="ORF">SAMN05444274_11317</name>
</gene>
<evidence type="ECO:0000256" key="2">
    <source>
        <dbReference type="ARBA" id="ARBA00022801"/>
    </source>
</evidence>
<feature type="chain" id="PRO_5013177737" evidence="4">
    <location>
        <begin position="19"/>
        <end position="1116"/>
    </location>
</feature>
<dbReference type="SUPFAM" id="SSF51445">
    <property type="entry name" value="(Trans)glycosidases"/>
    <property type="match status" value="1"/>
</dbReference>
<dbReference type="Gene3D" id="2.60.120.260">
    <property type="entry name" value="Galactose-binding domain-like"/>
    <property type="match status" value="1"/>
</dbReference>
<evidence type="ECO:0000256" key="3">
    <source>
        <dbReference type="ARBA" id="ARBA00023295"/>
    </source>
</evidence>
<dbReference type="STRING" id="1484053.SAMN05444274_11317"/>
<dbReference type="PANTHER" id="PTHR42732:SF1">
    <property type="entry name" value="BETA-MANNOSIDASE"/>
    <property type="match status" value="1"/>
</dbReference>
<dbReference type="InterPro" id="IPR013783">
    <property type="entry name" value="Ig-like_fold"/>
</dbReference>
<dbReference type="InterPro" id="IPR006102">
    <property type="entry name" value="Ig-like_GH2"/>
</dbReference>
<dbReference type="InterPro" id="IPR008979">
    <property type="entry name" value="Galactose-bd-like_sf"/>
</dbReference>
<dbReference type="InterPro" id="IPR036156">
    <property type="entry name" value="Beta-gal/glucu_dom_sf"/>
</dbReference>
<keyword evidence="9" id="KW-1185">Reference proteome</keyword>
<evidence type="ECO:0000259" key="6">
    <source>
        <dbReference type="Pfam" id="PF02836"/>
    </source>
</evidence>
<feature type="signal peptide" evidence="4">
    <location>
        <begin position="1"/>
        <end position="18"/>
    </location>
</feature>
<evidence type="ECO:0000259" key="5">
    <source>
        <dbReference type="Pfam" id="PF00703"/>
    </source>
</evidence>
<protein>
    <submittedName>
        <fullName evidence="8">Beta-galactosidase</fullName>
    </submittedName>
</protein>
<dbReference type="Gene3D" id="3.20.20.80">
    <property type="entry name" value="Glycosidases"/>
    <property type="match status" value="1"/>
</dbReference>
<proteinExistence type="inferred from homology"/>
<dbReference type="GO" id="GO:0004553">
    <property type="term" value="F:hydrolase activity, hydrolyzing O-glycosyl compounds"/>
    <property type="evidence" value="ECO:0007669"/>
    <property type="project" value="InterPro"/>
</dbReference>
<accession>A0A1M5FKG1</accession>
<dbReference type="SUPFAM" id="SSF49303">
    <property type="entry name" value="beta-Galactosidase/glucuronidase domain"/>
    <property type="match status" value="1"/>
</dbReference>
<dbReference type="AlphaFoldDB" id="A0A1M5FKG1"/>
<keyword evidence="2" id="KW-0378">Hydrolase</keyword>
<dbReference type="OrthoDB" id="9801077at2"/>
<dbReference type="Pfam" id="PF02837">
    <property type="entry name" value="Glyco_hydro_2_N"/>
    <property type="match status" value="1"/>
</dbReference>
<dbReference type="Proteomes" id="UP000184164">
    <property type="component" value="Unassembled WGS sequence"/>
</dbReference>
<dbReference type="SUPFAM" id="SSF49785">
    <property type="entry name" value="Galactose-binding domain-like"/>
    <property type="match status" value="1"/>
</dbReference>
<dbReference type="PANTHER" id="PTHR42732">
    <property type="entry name" value="BETA-GALACTOSIDASE"/>
    <property type="match status" value="1"/>
</dbReference>
<keyword evidence="3" id="KW-0326">Glycosidase</keyword>
<evidence type="ECO:0000313" key="8">
    <source>
        <dbReference type="EMBL" id="SHF91919.1"/>
    </source>
</evidence>
<name>A0A1M5FKG1_9BACT</name>
<dbReference type="EMBL" id="FQUM01000013">
    <property type="protein sequence ID" value="SHF91919.1"/>
    <property type="molecule type" value="Genomic_DNA"/>
</dbReference>
<evidence type="ECO:0000313" key="9">
    <source>
        <dbReference type="Proteomes" id="UP000184164"/>
    </source>
</evidence>